<accession>A0A975KUE0</accession>
<geneLocation type="plasmid" evidence="1 2">
    <name>unnamed4</name>
</geneLocation>
<dbReference type="Proteomes" id="UP000676079">
    <property type="component" value="Plasmid unnamed4"/>
</dbReference>
<sequence length="146" mass="16613">MRMPTQEEIAEARRIGRTPPPFRFRVGQTVNAAYVYDHMQPAEIIDTIDLPDRVAGGYLLPAVRAYMVRFADGRVIDREFHQVEPLPGPHTVTVSRVQGSPRTKWDRPAPTTWWVRCDTCGWVVCEAGTFGARQARERKAEHEANP</sequence>
<proteinExistence type="predicted"/>
<evidence type="ECO:0000313" key="2">
    <source>
        <dbReference type="Proteomes" id="UP000676079"/>
    </source>
</evidence>
<organism evidence="1 2">
    <name type="scientific">Nocardiopsis changdeensis</name>
    <dbReference type="NCBI Taxonomy" id="2831969"/>
    <lineage>
        <taxon>Bacteria</taxon>
        <taxon>Bacillati</taxon>
        <taxon>Actinomycetota</taxon>
        <taxon>Actinomycetes</taxon>
        <taxon>Streptosporangiales</taxon>
        <taxon>Nocardiopsidaceae</taxon>
        <taxon>Nocardiopsis</taxon>
    </lineage>
</organism>
<name>A0A975KUE0_9ACTN</name>
<keyword evidence="1" id="KW-0614">Plasmid</keyword>
<dbReference type="RefSeq" id="WP_220566012.1">
    <property type="nucleotide sequence ID" value="NZ_CP074136.1"/>
</dbReference>
<keyword evidence="2" id="KW-1185">Reference proteome</keyword>
<evidence type="ECO:0000313" key="1">
    <source>
        <dbReference type="EMBL" id="QUX26433.1"/>
    </source>
</evidence>
<evidence type="ECO:0008006" key="3">
    <source>
        <dbReference type="Google" id="ProtNLM"/>
    </source>
</evidence>
<protein>
    <recommendedName>
        <fullName evidence="3">HNH endonuclease</fullName>
    </recommendedName>
</protein>
<reference evidence="2" key="1">
    <citation type="submission" date="2021-05" db="EMBL/GenBank/DDBJ databases">
        <title>Direct Submission.</title>
        <authorList>
            <person name="Li K."/>
            <person name="Gao J."/>
        </authorList>
    </citation>
    <scope>NUCLEOTIDE SEQUENCE [LARGE SCALE GENOMIC DNA]</scope>
    <source>
        <strain evidence="2">Mg02</strain>
        <plasmid evidence="2">unnamed4</plasmid>
    </source>
</reference>
<gene>
    <name evidence="1" type="ORF">KGD84_32565</name>
</gene>
<dbReference type="EMBL" id="CP074136">
    <property type="protein sequence ID" value="QUX26433.1"/>
    <property type="molecule type" value="Genomic_DNA"/>
</dbReference>